<comment type="caution">
    <text evidence="5">The sequence shown here is derived from an EMBL/GenBank/DDBJ whole genome shotgun (WGS) entry which is preliminary data.</text>
</comment>
<keyword evidence="3" id="KW-0732">Signal</keyword>
<feature type="domain" description="Sema" evidence="4">
    <location>
        <begin position="42"/>
        <end position="197"/>
    </location>
</feature>
<dbReference type="GO" id="GO:0005886">
    <property type="term" value="C:plasma membrane"/>
    <property type="evidence" value="ECO:0007669"/>
    <property type="project" value="TreeGrafter"/>
</dbReference>
<evidence type="ECO:0000256" key="1">
    <source>
        <dbReference type="ARBA" id="ARBA00023180"/>
    </source>
</evidence>
<accession>A0A9N7TIA6</accession>
<evidence type="ECO:0000313" key="6">
    <source>
        <dbReference type="Proteomes" id="UP001153269"/>
    </source>
</evidence>
<evidence type="ECO:0000256" key="3">
    <source>
        <dbReference type="SAM" id="SignalP"/>
    </source>
</evidence>
<dbReference type="EMBL" id="CADEAL010000056">
    <property type="protein sequence ID" value="CAB1413480.1"/>
    <property type="molecule type" value="Genomic_DNA"/>
</dbReference>
<dbReference type="InterPro" id="IPR036352">
    <property type="entry name" value="Semap_dom_sf"/>
</dbReference>
<keyword evidence="6" id="KW-1185">Reference proteome</keyword>
<dbReference type="InterPro" id="IPR027231">
    <property type="entry name" value="Semaphorin"/>
</dbReference>
<dbReference type="GO" id="GO:0001755">
    <property type="term" value="P:neural crest cell migration"/>
    <property type="evidence" value="ECO:0007669"/>
    <property type="project" value="TreeGrafter"/>
</dbReference>
<evidence type="ECO:0000313" key="5">
    <source>
        <dbReference type="EMBL" id="CAB1413480.1"/>
    </source>
</evidence>
<dbReference type="AlphaFoldDB" id="A0A9N7TIA6"/>
<sequence length="197" mass="21842">MLTSGWGVWALSPCGLVLLICSSVCLSQQPHLKLADCSRKEHPVVSYQMLTPWMSEFSHPGVKDFSQLALDLSRNQLIVGARNFIFKLSLSNASLIQATEWAPSDDTKRSCQSKGKSAEECQNYLRVLLISGRTLFTCGTNAFAPVCMSRQIDNISEVLDTVNGVARCPYDPRHNSTAMVTEKGELYCRYSDRLLGT</sequence>
<proteinExistence type="predicted"/>
<dbReference type="PANTHER" id="PTHR11036:SF39">
    <property type="entry name" value="SEMAPHORIN-5B"/>
    <property type="match status" value="1"/>
</dbReference>
<dbReference type="InterPro" id="IPR015943">
    <property type="entry name" value="WD40/YVTN_repeat-like_dom_sf"/>
</dbReference>
<dbReference type="GO" id="GO:0007411">
    <property type="term" value="P:axon guidance"/>
    <property type="evidence" value="ECO:0007669"/>
    <property type="project" value="TreeGrafter"/>
</dbReference>
<dbReference type="GO" id="GO:0030335">
    <property type="term" value="P:positive regulation of cell migration"/>
    <property type="evidence" value="ECO:0007669"/>
    <property type="project" value="TreeGrafter"/>
</dbReference>
<evidence type="ECO:0000259" key="4">
    <source>
        <dbReference type="PROSITE" id="PS51004"/>
    </source>
</evidence>
<gene>
    <name evidence="5" type="ORF">PLEPLA_LOCUS1180</name>
</gene>
<dbReference type="GO" id="GO:0045499">
    <property type="term" value="F:chemorepellent activity"/>
    <property type="evidence" value="ECO:0007669"/>
    <property type="project" value="TreeGrafter"/>
</dbReference>
<comment type="caution">
    <text evidence="2">Lacks conserved residue(s) required for the propagation of feature annotation.</text>
</comment>
<dbReference type="PROSITE" id="PS51004">
    <property type="entry name" value="SEMA"/>
    <property type="match status" value="1"/>
</dbReference>
<name>A0A9N7TIA6_PLEPL</name>
<feature type="signal peptide" evidence="3">
    <location>
        <begin position="1"/>
        <end position="27"/>
    </location>
</feature>
<dbReference type="Proteomes" id="UP001153269">
    <property type="component" value="Unassembled WGS sequence"/>
</dbReference>
<dbReference type="GO" id="GO:0071526">
    <property type="term" value="P:semaphorin-plexin signaling pathway"/>
    <property type="evidence" value="ECO:0007669"/>
    <property type="project" value="TreeGrafter"/>
</dbReference>
<feature type="chain" id="PRO_5040260214" description="Sema domain-containing protein" evidence="3">
    <location>
        <begin position="28"/>
        <end position="197"/>
    </location>
</feature>
<reference evidence="5" key="1">
    <citation type="submission" date="2020-03" db="EMBL/GenBank/DDBJ databases">
        <authorList>
            <person name="Weist P."/>
        </authorList>
    </citation>
    <scope>NUCLEOTIDE SEQUENCE</scope>
</reference>
<dbReference type="PANTHER" id="PTHR11036">
    <property type="entry name" value="SEMAPHORIN"/>
    <property type="match status" value="1"/>
</dbReference>
<keyword evidence="1" id="KW-0325">Glycoprotein</keyword>
<dbReference type="Gene3D" id="2.130.10.10">
    <property type="entry name" value="YVTN repeat-like/Quinoprotein amine dehydrogenase"/>
    <property type="match status" value="1"/>
</dbReference>
<organism evidence="5 6">
    <name type="scientific">Pleuronectes platessa</name>
    <name type="common">European plaice</name>
    <dbReference type="NCBI Taxonomy" id="8262"/>
    <lineage>
        <taxon>Eukaryota</taxon>
        <taxon>Metazoa</taxon>
        <taxon>Chordata</taxon>
        <taxon>Craniata</taxon>
        <taxon>Vertebrata</taxon>
        <taxon>Euteleostomi</taxon>
        <taxon>Actinopterygii</taxon>
        <taxon>Neopterygii</taxon>
        <taxon>Teleostei</taxon>
        <taxon>Neoteleostei</taxon>
        <taxon>Acanthomorphata</taxon>
        <taxon>Carangaria</taxon>
        <taxon>Pleuronectiformes</taxon>
        <taxon>Pleuronectoidei</taxon>
        <taxon>Pleuronectidae</taxon>
        <taxon>Pleuronectes</taxon>
    </lineage>
</organism>
<evidence type="ECO:0000256" key="2">
    <source>
        <dbReference type="PROSITE-ProRule" id="PRU00352"/>
    </source>
</evidence>
<dbReference type="SUPFAM" id="SSF101912">
    <property type="entry name" value="Sema domain"/>
    <property type="match status" value="1"/>
</dbReference>
<dbReference type="InterPro" id="IPR001627">
    <property type="entry name" value="Semap_dom"/>
</dbReference>
<dbReference type="GO" id="GO:0030215">
    <property type="term" value="F:semaphorin receptor binding"/>
    <property type="evidence" value="ECO:0007669"/>
    <property type="project" value="InterPro"/>
</dbReference>
<protein>
    <recommendedName>
        <fullName evidence="4">Sema domain-containing protein</fullName>
    </recommendedName>
</protein>